<organism evidence="2 3">
    <name type="scientific">Drosophila simulans</name>
    <name type="common">Fruit fly</name>
    <dbReference type="NCBI Taxonomy" id="7240"/>
    <lineage>
        <taxon>Eukaryota</taxon>
        <taxon>Metazoa</taxon>
        <taxon>Ecdysozoa</taxon>
        <taxon>Arthropoda</taxon>
        <taxon>Hexapoda</taxon>
        <taxon>Insecta</taxon>
        <taxon>Pterygota</taxon>
        <taxon>Neoptera</taxon>
        <taxon>Endopterygota</taxon>
        <taxon>Diptera</taxon>
        <taxon>Brachycera</taxon>
        <taxon>Muscomorpha</taxon>
        <taxon>Ephydroidea</taxon>
        <taxon>Drosophilidae</taxon>
        <taxon>Drosophila</taxon>
        <taxon>Sophophora</taxon>
    </lineage>
</organism>
<keyword evidence="3" id="KW-1185">Reference proteome</keyword>
<evidence type="ECO:0000313" key="2">
    <source>
        <dbReference type="EMBL" id="EDX15842.1"/>
    </source>
</evidence>
<evidence type="ECO:0000313" key="3">
    <source>
        <dbReference type="Proteomes" id="UP000000304"/>
    </source>
</evidence>
<dbReference type="Proteomes" id="UP000000304">
    <property type="component" value="Unassembled WGS sequence"/>
</dbReference>
<sequence length="63" mass="6845">MATTSGGSQGTGYTHRDKVHGPQWSCSSLSILRSDISSQNSVKRKCNLMTTTGCVMQQQNQKP</sequence>
<proteinExistence type="predicted"/>
<feature type="region of interest" description="Disordered" evidence="1">
    <location>
        <begin position="1"/>
        <end position="23"/>
    </location>
</feature>
<protein>
    <submittedName>
        <fullName evidence="2">GD15177</fullName>
    </submittedName>
</protein>
<gene>
    <name evidence="2" type="primary">Dsim\GD15177</name>
    <name evidence="2" type="ORF">Dsim_GD15177</name>
</gene>
<dbReference type="HOGENOM" id="CLU_2888169_0_0_1"/>
<name>B4NTF2_DROSI</name>
<dbReference type="AlphaFoldDB" id="B4NTF2"/>
<evidence type="ECO:0000256" key="1">
    <source>
        <dbReference type="SAM" id="MobiDB-lite"/>
    </source>
</evidence>
<dbReference type="EMBL" id="CH983042">
    <property type="protein sequence ID" value="EDX15842.1"/>
    <property type="molecule type" value="Genomic_DNA"/>
</dbReference>
<accession>B4NTF2</accession>
<reference evidence="2 3" key="1">
    <citation type="journal article" date="2007" name="Nature">
        <title>Evolution of genes and genomes on the Drosophila phylogeny.</title>
        <authorList>
            <consortium name="Drosophila 12 Genomes Consortium"/>
            <person name="Clark A.G."/>
            <person name="Eisen M.B."/>
            <person name="Smith D.R."/>
            <person name="Bergman C.M."/>
            <person name="Oliver B."/>
            <person name="Markow T.A."/>
            <person name="Kaufman T.C."/>
            <person name="Kellis M."/>
            <person name="Gelbart W."/>
            <person name="Iyer V.N."/>
            <person name="Pollard D.A."/>
            <person name="Sackton T.B."/>
            <person name="Larracuente A.M."/>
            <person name="Singh N.D."/>
            <person name="Abad J.P."/>
            <person name="Abt D.N."/>
            <person name="Adryan B."/>
            <person name="Aguade M."/>
            <person name="Akashi H."/>
            <person name="Anderson W.W."/>
            <person name="Aquadro C.F."/>
            <person name="Ardell D.H."/>
            <person name="Arguello R."/>
            <person name="Artieri C.G."/>
            <person name="Barbash D.A."/>
            <person name="Barker D."/>
            <person name="Barsanti P."/>
            <person name="Batterham P."/>
            <person name="Batzoglou S."/>
            <person name="Begun D."/>
            <person name="Bhutkar A."/>
            <person name="Blanco E."/>
            <person name="Bosak S.A."/>
            <person name="Bradley R.K."/>
            <person name="Brand A.D."/>
            <person name="Brent M.R."/>
            <person name="Brooks A.N."/>
            <person name="Brown R.H."/>
            <person name="Butlin R.K."/>
            <person name="Caggese C."/>
            <person name="Calvi B.R."/>
            <person name="Bernardo de Carvalho A."/>
            <person name="Caspi A."/>
            <person name="Castrezana S."/>
            <person name="Celniker S.E."/>
            <person name="Chang J.L."/>
            <person name="Chapple C."/>
            <person name="Chatterji S."/>
            <person name="Chinwalla A."/>
            <person name="Civetta A."/>
            <person name="Clifton S.W."/>
            <person name="Comeron J.M."/>
            <person name="Costello J.C."/>
            <person name="Coyne J.A."/>
            <person name="Daub J."/>
            <person name="David R.G."/>
            <person name="Delcher A.L."/>
            <person name="Delehaunty K."/>
            <person name="Do C.B."/>
            <person name="Ebling H."/>
            <person name="Edwards K."/>
            <person name="Eickbush T."/>
            <person name="Evans J.D."/>
            <person name="Filipski A."/>
            <person name="Findeiss S."/>
            <person name="Freyhult E."/>
            <person name="Fulton L."/>
            <person name="Fulton R."/>
            <person name="Garcia A.C."/>
            <person name="Gardiner A."/>
            <person name="Garfield D.A."/>
            <person name="Garvin B.E."/>
            <person name="Gibson G."/>
            <person name="Gilbert D."/>
            <person name="Gnerre S."/>
            <person name="Godfrey J."/>
            <person name="Good R."/>
            <person name="Gotea V."/>
            <person name="Gravely B."/>
            <person name="Greenberg A.J."/>
            <person name="Griffiths-Jones S."/>
            <person name="Gross S."/>
            <person name="Guigo R."/>
            <person name="Gustafson E.A."/>
            <person name="Haerty W."/>
            <person name="Hahn M.W."/>
            <person name="Halligan D.L."/>
            <person name="Halpern A.L."/>
            <person name="Halter G.M."/>
            <person name="Han M.V."/>
            <person name="Heger A."/>
            <person name="Hillier L."/>
            <person name="Hinrichs A.S."/>
            <person name="Holmes I."/>
            <person name="Hoskins R.A."/>
            <person name="Hubisz M.J."/>
            <person name="Hultmark D."/>
            <person name="Huntley M.A."/>
            <person name="Jaffe D.B."/>
            <person name="Jagadeeshan S."/>
            <person name="Jeck W.R."/>
            <person name="Johnson J."/>
            <person name="Jones C.D."/>
            <person name="Jordan W.C."/>
            <person name="Karpen G.H."/>
            <person name="Kataoka E."/>
            <person name="Keightley P.D."/>
            <person name="Kheradpour P."/>
            <person name="Kirkness E.F."/>
            <person name="Koerich L.B."/>
            <person name="Kristiansen K."/>
            <person name="Kudrna D."/>
            <person name="Kulathinal R.J."/>
            <person name="Kumar S."/>
            <person name="Kwok R."/>
            <person name="Lander E."/>
            <person name="Langley C.H."/>
            <person name="Lapoint R."/>
            <person name="Lazzaro B.P."/>
            <person name="Lee S.J."/>
            <person name="Levesque L."/>
            <person name="Li R."/>
            <person name="Lin C.F."/>
            <person name="Lin M.F."/>
            <person name="Lindblad-Toh K."/>
            <person name="Llopart A."/>
            <person name="Long M."/>
            <person name="Low L."/>
            <person name="Lozovsky E."/>
            <person name="Lu J."/>
            <person name="Luo M."/>
            <person name="Machado C.A."/>
            <person name="Makalowski W."/>
            <person name="Marzo M."/>
            <person name="Matsuda M."/>
            <person name="Matzkin L."/>
            <person name="McAllister B."/>
            <person name="McBride C.S."/>
            <person name="McKernan B."/>
            <person name="McKernan K."/>
            <person name="Mendez-Lago M."/>
            <person name="Minx P."/>
            <person name="Mollenhauer M.U."/>
            <person name="Montooth K."/>
            <person name="Mount S.M."/>
            <person name="Mu X."/>
            <person name="Myers E."/>
            <person name="Negre B."/>
            <person name="Newfeld S."/>
            <person name="Nielsen R."/>
            <person name="Noor M.A."/>
            <person name="O'Grady P."/>
            <person name="Pachter L."/>
            <person name="Papaceit M."/>
            <person name="Parisi M.J."/>
            <person name="Parisi M."/>
            <person name="Parts L."/>
            <person name="Pedersen J.S."/>
            <person name="Pesole G."/>
            <person name="Phillippy A.M."/>
            <person name="Ponting C.P."/>
            <person name="Pop M."/>
            <person name="Porcelli D."/>
            <person name="Powell J.R."/>
            <person name="Prohaska S."/>
            <person name="Pruitt K."/>
            <person name="Puig M."/>
            <person name="Quesneville H."/>
            <person name="Ram K.R."/>
            <person name="Rand D."/>
            <person name="Rasmussen M.D."/>
            <person name="Reed L.K."/>
            <person name="Reenan R."/>
            <person name="Reily A."/>
            <person name="Remington K.A."/>
            <person name="Rieger T.T."/>
            <person name="Ritchie M.G."/>
            <person name="Robin C."/>
            <person name="Rogers Y.H."/>
            <person name="Rohde C."/>
            <person name="Rozas J."/>
            <person name="Rubenfield M.J."/>
            <person name="Ruiz A."/>
            <person name="Russo S."/>
            <person name="Salzberg S.L."/>
            <person name="Sanchez-Gracia A."/>
            <person name="Saranga D.J."/>
            <person name="Sato H."/>
            <person name="Schaeffer S.W."/>
            <person name="Schatz M.C."/>
            <person name="Schlenke T."/>
            <person name="Schwartz R."/>
            <person name="Segarra C."/>
            <person name="Singh R.S."/>
            <person name="Sirot L."/>
            <person name="Sirota M."/>
            <person name="Sisneros N.B."/>
            <person name="Smith C.D."/>
            <person name="Smith T.F."/>
            <person name="Spieth J."/>
            <person name="Stage D.E."/>
            <person name="Stark A."/>
            <person name="Stephan W."/>
            <person name="Strausberg R.L."/>
            <person name="Strempel S."/>
            <person name="Sturgill D."/>
            <person name="Sutton G."/>
            <person name="Sutton G.G."/>
            <person name="Tao W."/>
            <person name="Teichmann S."/>
            <person name="Tobari Y.N."/>
            <person name="Tomimura Y."/>
            <person name="Tsolas J.M."/>
            <person name="Valente V.L."/>
            <person name="Venter E."/>
            <person name="Venter J.C."/>
            <person name="Vicario S."/>
            <person name="Vieira F.G."/>
            <person name="Vilella A.J."/>
            <person name="Villasante A."/>
            <person name="Walenz B."/>
            <person name="Wang J."/>
            <person name="Wasserman M."/>
            <person name="Watts T."/>
            <person name="Wilson D."/>
            <person name="Wilson R.K."/>
            <person name="Wing R.A."/>
            <person name="Wolfner M.F."/>
            <person name="Wong A."/>
            <person name="Wong G.K."/>
            <person name="Wu C.I."/>
            <person name="Wu G."/>
            <person name="Yamamoto D."/>
            <person name="Yang H.P."/>
            <person name="Yang S.P."/>
            <person name="Yorke J.A."/>
            <person name="Yoshida K."/>
            <person name="Zdobnov E."/>
            <person name="Zhang P."/>
            <person name="Zhang Y."/>
            <person name="Zimin A.V."/>
            <person name="Baldwin J."/>
            <person name="Abdouelleil A."/>
            <person name="Abdulkadir J."/>
            <person name="Abebe A."/>
            <person name="Abera B."/>
            <person name="Abreu J."/>
            <person name="Acer S.C."/>
            <person name="Aftuck L."/>
            <person name="Alexander A."/>
            <person name="An P."/>
            <person name="Anderson E."/>
            <person name="Anderson S."/>
            <person name="Arachi H."/>
            <person name="Azer M."/>
            <person name="Bachantsang P."/>
            <person name="Barry A."/>
            <person name="Bayul T."/>
            <person name="Berlin A."/>
            <person name="Bessette D."/>
            <person name="Bloom T."/>
            <person name="Blye J."/>
            <person name="Boguslavskiy L."/>
            <person name="Bonnet C."/>
            <person name="Boukhgalter B."/>
            <person name="Bourzgui I."/>
            <person name="Brown A."/>
            <person name="Cahill P."/>
            <person name="Channer S."/>
            <person name="Cheshatsang Y."/>
            <person name="Chuda L."/>
            <person name="Citroen M."/>
            <person name="Collymore A."/>
            <person name="Cooke P."/>
            <person name="Costello M."/>
            <person name="D'Aco K."/>
            <person name="Daza R."/>
            <person name="De Haan G."/>
            <person name="DeGray S."/>
            <person name="DeMaso C."/>
            <person name="Dhargay N."/>
            <person name="Dooley K."/>
            <person name="Dooley E."/>
            <person name="Doricent M."/>
            <person name="Dorje P."/>
            <person name="Dorjee K."/>
            <person name="Dupes A."/>
            <person name="Elong R."/>
            <person name="Falk J."/>
            <person name="Farina A."/>
            <person name="Faro S."/>
            <person name="Ferguson D."/>
            <person name="Fisher S."/>
            <person name="Foley C.D."/>
            <person name="Franke A."/>
            <person name="Friedrich D."/>
            <person name="Gadbois L."/>
            <person name="Gearin G."/>
            <person name="Gearin C.R."/>
            <person name="Giannoukos G."/>
            <person name="Goode T."/>
            <person name="Graham J."/>
            <person name="Grandbois E."/>
            <person name="Grewal S."/>
            <person name="Gyaltsen K."/>
            <person name="Hafez N."/>
            <person name="Hagos B."/>
            <person name="Hall J."/>
            <person name="Henson C."/>
            <person name="Hollinger A."/>
            <person name="Honan T."/>
            <person name="Huard M.D."/>
            <person name="Hughes L."/>
            <person name="Hurhula B."/>
            <person name="Husby M.E."/>
            <person name="Kamat A."/>
            <person name="Kanga B."/>
            <person name="Kashin S."/>
            <person name="Khazanovich D."/>
            <person name="Kisner P."/>
            <person name="Lance K."/>
            <person name="Lara M."/>
            <person name="Lee W."/>
            <person name="Lennon N."/>
            <person name="Letendre F."/>
            <person name="LeVine R."/>
            <person name="Lipovsky A."/>
            <person name="Liu X."/>
            <person name="Liu J."/>
            <person name="Liu S."/>
            <person name="Lokyitsang T."/>
            <person name="Lokyitsang Y."/>
            <person name="Lubonja R."/>
            <person name="Lui A."/>
            <person name="MacDonald P."/>
            <person name="Magnisalis V."/>
            <person name="Maru K."/>
            <person name="Matthews C."/>
            <person name="McCusker W."/>
            <person name="McDonough S."/>
            <person name="Mehta T."/>
            <person name="Meldrim J."/>
            <person name="Meneus L."/>
            <person name="Mihai O."/>
            <person name="Mihalev A."/>
            <person name="Mihova T."/>
            <person name="Mittelman R."/>
            <person name="Mlenga V."/>
            <person name="Montmayeur A."/>
            <person name="Mulrain L."/>
            <person name="Navidi A."/>
            <person name="Naylor J."/>
            <person name="Negash T."/>
            <person name="Nguyen T."/>
            <person name="Nguyen N."/>
            <person name="Nicol R."/>
            <person name="Norbu C."/>
            <person name="Norbu N."/>
            <person name="Novod N."/>
            <person name="O'Neill B."/>
            <person name="Osman S."/>
            <person name="Markiewicz E."/>
            <person name="Oyono O.L."/>
            <person name="Patti C."/>
            <person name="Phunkhang P."/>
            <person name="Pierre F."/>
            <person name="Priest M."/>
            <person name="Raghuraman S."/>
            <person name="Rege F."/>
            <person name="Reyes R."/>
            <person name="Rise C."/>
            <person name="Rogov P."/>
            <person name="Ross K."/>
            <person name="Ryan E."/>
            <person name="Settipalli S."/>
            <person name="Shea T."/>
            <person name="Sherpa N."/>
            <person name="Shi L."/>
            <person name="Shih D."/>
            <person name="Sparrow T."/>
            <person name="Spaulding J."/>
            <person name="Stalker J."/>
            <person name="Stange-Thomann N."/>
            <person name="Stavropoulos S."/>
            <person name="Stone C."/>
            <person name="Strader C."/>
            <person name="Tesfaye S."/>
            <person name="Thomson T."/>
            <person name="Thoulutsang Y."/>
            <person name="Thoulutsang D."/>
            <person name="Topham K."/>
            <person name="Topping I."/>
            <person name="Tsamla T."/>
            <person name="Vassiliev H."/>
            <person name="Vo A."/>
            <person name="Wangchuk T."/>
            <person name="Wangdi T."/>
            <person name="Weiand M."/>
            <person name="Wilkinson J."/>
            <person name="Wilson A."/>
            <person name="Yadav S."/>
            <person name="Young G."/>
            <person name="Yu Q."/>
            <person name="Zembek L."/>
            <person name="Zhong D."/>
            <person name="Zimmer A."/>
            <person name="Zwirko Z."/>
            <person name="Jaffe D.B."/>
            <person name="Alvarez P."/>
            <person name="Brockman W."/>
            <person name="Butler J."/>
            <person name="Chin C."/>
            <person name="Gnerre S."/>
            <person name="Grabherr M."/>
            <person name="Kleber M."/>
            <person name="Mauceli E."/>
            <person name="MacCallum I."/>
        </authorList>
    </citation>
    <scope>NUCLEOTIDE SEQUENCE [LARGE SCALE GENOMIC DNA]</scope>
    <source>
        <strain evidence="3">white501</strain>
    </source>
</reference>